<proteinExistence type="predicted"/>
<protein>
    <submittedName>
        <fullName evidence="1">Uncharacterized protein</fullName>
    </submittedName>
</protein>
<dbReference type="Proteomes" id="UP000596099">
    <property type="component" value="Chromosome"/>
</dbReference>
<dbReference type="AlphaFoldDB" id="A0A7R7THV3"/>
<reference evidence="2" key="1">
    <citation type="submission" date="2021-01" db="EMBL/GenBank/DDBJ databases">
        <title>Complete Genome Sequence of Thermus thermophilus Strain HB5018, Isolated from Mine Onsen Hot Spring.</title>
        <authorList>
            <person name="Miyazaki K."/>
            <person name="Moriya T."/>
            <person name="Nemoto N."/>
            <person name="Oshima T."/>
            <person name="Yura K."/>
            <person name="Bessho Y."/>
        </authorList>
    </citation>
    <scope>NUCLEOTIDE SEQUENCE [LARGE SCALE GENOMIC DNA]</scope>
    <source>
        <strain evidence="2">HB5018</strain>
    </source>
</reference>
<sequence length="40" mass="4686">MRGEREILEKRETSKPDRGILVQRVRVYNQRGEVVQEGSS</sequence>
<dbReference type="Gene3D" id="3.10.129.10">
    <property type="entry name" value="Hotdog Thioesterase"/>
    <property type="match status" value="1"/>
</dbReference>
<evidence type="ECO:0000313" key="1">
    <source>
        <dbReference type="EMBL" id="BCP65679.1"/>
    </source>
</evidence>
<organism evidence="1 2">
    <name type="scientific">Thermus thermophilus</name>
    <dbReference type="NCBI Taxonomy" id="274"/>
    <lineage>
        <taxon>Bacteria</taxon>
        <taxon>Thermotogati</taxon>
        <taxon>Deinococcota</taxon>
        <taxon>Deinococci</taxon>
        <taxon>Thermales</taxon>
        <taxon>Thermaceae</taxon>
        <taxon>Thermus</taxon>
    </lineage>
</organism>
<dbReference type="InterPro" id="IPR029069">
    <property type="entry name" value="HotDog_dom_sf"/>
</dbReference>
<evidence type="ECO:0000313" key="2">
    <source>
        <dbReference type="Proteomes" id="UP000596099"/>
    </source>
</evidence>
<dbReference type="SUPFAM" id="SSF54637">
    <property type="entry name" value="Thioesterase/thiol ester dehydrase-isomerase"/>
    <property type="match status" value="1"/>
</dbReference>
<accession>A0A7R7THV3</accession>
<dbReference type="EMBL" id="AP024270">
    <property type="protein sequence ID" value="BCP65679.1"/>
    <property type="molecule type" value="Genomic_DNA"/>
</dbReference>
<gene>
    <name evidence="1" type="ORF">TthHB5018_06130</name>
</gene>
<name>A0A7R7THV3_THETH</name>